<keyword evidence="2" id="KW-1185">Reference proteome</keyword>
<protein>
    <submittedName>
        <fullName evidence="1">Uncharacterized protein</fullName>
    </submittedName>
</protein>
<evidence type="ECO:0000313" key="1">
    <source>
        <dbReference type="EMBL" id="KAG9240118.1"/>
    </source>
</evidence>
<dbReference type="Proteomes" id="UP000887226">
    <property type="component" value="Unassembled WGS sequence"/>
</dbReference>
<dbReference type="EMBL" id="MU254580">
    <property type="protein sequence ID" value="KAG9240118.1"/>
    <property type="molecule type" value="Genomic_DNA"/>
</dbReference>
<comment type="caution">
    <text evidence="1">The sequence shown here is derived from an EMBL/GenBank/DDBJ whole genome shotgun (WGS) entry which is preliminary data.</text>
</comment>
<gene>
    <name evidence="1" type="ORF">BJ878DRAFT_484137</name>
</gene>
<accession>A0A9P8CAN7</accession>
<organism evidence="1 2">
    <name type="scientific">Calycina marina</name>
    <dbReference type="NCBI Taxonomy" id="1763456"/>
    <lineage>
        <taxon>Eukaryota</taxon>
        <taxon>Fungi</taxon>
        <taxon>Dikarya</taxon>
        <taxon>Ascomycota</taxon>
        <taxon>Pezizomycotina</taxon>
        <taxon>Leotiomycetes</taxon>
        <taxon>Helotiales</taxon>
        <taxon>Pezizellaceae</taxon>
        <taxon>Calycina</taxon>
    </lineage>
</organism>
<proteinExistence type="predicted"/>
<evidence type="ECO:0000313" key="2">
    <source>
        <dbReference type="Proteomes" id="UP000887226"/>
    </source>
</evidence>
<name>A0A9P8CAN7_9HELO</name>
<reference evidence="1" key="1">
    <citation type="journal article" date="2021" name="IMA Fungus">
        <title>Genomic characterization of three marine fungi, including Emericellopsis atlantica sp. nov. with signatures of a generalist lifestyle and marine biomass degradation.</title>
        <authorList>
            <person name="Hagestad O.C."/>
            <person name="Hou L."/>
            <person name="Andersen J.H."/>
            <person name="Hansen E.H."/>
            <person name="Altermark B."/>
            <person name="Li C."/>
            <person name="Kuhnert E."/>
            <person name="Cox R.J."/>
            <person name="Crous P.W."/>
            <person name="Spatafora J.W."/>
            <person name="Lail K."/>
            <person name="Amirebrahimi M."/>
            <person name="Lipzen A."/>
            <person name="Pangilinan J."/>
            <person name="Andreopoulos W."/>
            <person name="Hayes R.D."/>
            <person name="Ng V."/>
            <person name="Grigoriev I.V."/>
            <person name="Jackson S.A."/>
            <person name="Sutton T.D.S."/>
            <person name="Dobson A.D.W."/>
            <person name="Rama T."/>
        </authorList>
    </citation>
    <scope>NUCLEOTIDE SEQUENCE</scope>
    <source>
        <strain evidence="1">TRa3180A</strain>
    </source>
</reference>
<dbReference type="OrthoDB" id="432970at2759"/>
<dbReference type="AlphaFoldDB" id="A0A9P8CAN7"/>
<sequence>MSMGKENVFKGPSEKEVFEQLIDCYRMRVEDEYVFCGDAGGIYSGEDPTDEFMEFLDQAESRKGLLPQWWIEKSDIQEHYSNLLMPMSLRVLGEKIYGKGFM</sequence>